<dbReference type="AlphaFoldDB" id="Q24Z96"/>
<name>Q24Z96_DESHY</name>
<dbReference type="KEGG" id="dsy:DSY0857"/>
<evidence type="ECO:0000313" key="5">
    <source>
        <dbReference type="EMBL" id="BAE82646.1"/>
    </source>
</evidence>
<dbReference type="eggNOG" id="COG1846">
    <property type="taxonomic scope" value="Bacteria"/>
</dbReference>
<organism evidence="5 6">
    <name type="scientific">Desulfitobacterium hafniense (strain Y51)</name>
    <dbReference type="NCBI Taxonomy" id="138119"/>
    <lineage>
        <taxon>Bacteria</taxon>
        <taxon>Bacillati</taxon>
        <taxon>Bacillota</taxon>
        <taxon>Clostridia</taxon>
        <taxon>Eubacteriales</taxon>
        <taxon>Desulfitobacteriaceae</taxon>
        <taxon>Desulfitobacterium</taxon>
    </lineage>
</organism>
<sequence length="145" mass="17230">MNMKAQEQLKSISLRMSRLTNLYIKWAEKHNINYNTLTVLYILKMEKDLITQKQISYKYQIPKQTVNNVIKALNNDGYVTLVTEEKDKREKKIFLSEKGLEFSKELLFPLFEIEERVVRKIGDEMTQQLINSLSTFGDVFEQEMR</sequence>
<evidence type="ECO:0000313" key="6">
    <source>
        <dbReference type="Proteomes" id="UP000001946"/>
    </source>
</evidence>
<dbReference type="Pfam" id="PF12802">
    <property type="entry name" value="MarR_2"/>
    <property type="match status" value="1"/>
</dbReference>
<gene>
    <name evidence="5" type="ordered locus">DSY0857</name>
</gene>
<dbReference type="Gene3D" id="1.10.10.10">
    <property type="entry name" value="Winged helix-like DNA-binding domain superfamily/Winged helix DNA-binding domain"/>
    <property type="match status" value="1"/>
</dbReference>
<dbReference type="GO" id="GO:0003700">
    <property type="term" value="F:DNA-binding transcription factor activity"/>
    <property type="evidence" value="ECO:0007669"/>
    <property type="project" value="InterPro"/>
</dbReference>
<evidence type="ECO:0000256" key="1">
    <source>
        <dbReference type="ARBA" id="ARBA00023015"/>
    </source>
</evidence>
<dbReference type="Proteomes" id="UP000001946">
    <property type="component" value="Chromosome"/>
</dbReference>
<dbReference type="EMBL" id="AP008230">
    <property type="protein sequence ID" value="BAE82646.1"/>
    <property type="molecule type" value="Genomic_DNA"/>
</dbReference>
<feature type="domain" description="HTH marR-type" evidence="4">
    <location>
        <begin position="1"/>
        <end position="138"/>
    </location>
</feature>
<proteinExistence type="predicted"/>
<dbReference type="InterPro" id="IPR036388">
    <property type="entry name" value="WH-like_DNA-bd_sf"/>
</dbReference>
<accession>Q24Z96</accession>
<evidence type="ECO:0000256" key="3">
    <source>
        <dbReference type="ARBA" id="ARBA00023163"/>
    </source>
</evidence>
<dbReference type="HOGENOM" id="CLU_083287_30_3_9"/>
<keyword evidence="3" id="KW-0804">Transcription</keyword>
<dbReference type="SUPFAM" id="SSF46785">
    <property type="entry name" value="Winged helix' DNA-binding domain"/>
    <property type="match status" value="1"/>
</dbReference>
<dbReference type="SMART" id="SM00347">
    <property type="entry name" value="HTH_MARR"/>
    <property type="match status" value="1"/>
</dbReference>
<protein>
    <recommendedName>
        <fullName evidence="4">HTH marR-type domain-containing protein</fullName>
    </recommendedName>
</protein>
<dbReference type="PROSITE" id="PS50995">
    <property type="entry name" value="HTH_MARR_2"/>
    <property type="match status" value="1"/>
</dbReference>
<keyword evidence="1" id="KW-0805">Transcription regulation</keyword>
<keyword evidence="6" id="KW-1185">Reference proteome</keyword>
<evidence type="ECO:0000256" key="2">
    <source>
        <dbReference type="ARBA" id="ARBA00023125"/>
    </source>
</evidence>
<dbReference type="PANTHER" id="PTHR42756">
    <property type="entry name" value="TRANSCRIPTIONAL REGULATOR, MARR"/>
    <property type="match status" value="1"/>
</dbReference>
<evidence type="ECO:0000259" key="4">
    <source>
        <dbReference type="PROSITE" id="PS50995"/>
    </source>
</evidence>
<keyword evidence="2" id="KW-0238">DNA-binding</keyword>
<dbReference type="PANTHER" id="PTHR42756:SF1">
    <property type="entry name" value="TRANSCRIPTIONAL REPRESSOR OF EMRAB OPERON"/>
    <property type="match status" value="1"/>
</dbReference>
<dbReference type="InterPro" id="IPR036390">
    <property type="entry name" value="WH_DNA-bd_sf"/>
</dbReference>
<reference evidence="5 6" key="1">
    <citation type="journal article" date="2006" name="J. Bacteriol.">
        <title>Complete genome sequence of the dehalorespiring bacterium Desulfitobacterium hafniense Y51 and comparison with Dehalococcoides ethenogenes 195.</title>
        <authorList>
            <person name="Nonaka H."/>
            <person name="Keresztes G."/>
            <person name="Shinoda Y."/>
            <person name="Ikenaga Y."/>
            <person name="Abe M."/>
            <person name="Naito K."/>
            <person name="Inatomi K."/>
            <person name="Furukawa K."/>
            <person name="Inui M."/>
            <person name="Yukawa H."/>
        </authorList>
    </citation>
    <scope>NUCLEOTIDE SEQUENCE [LARGE SCALE GENOMIC DNA]</scope>
    <source>
        <strain evidence="5 6">Y51</strain>
    </source>
</reference>
<dbReference type="InterPro" id="IPR000835">
    <property type="entry name" value="HTH_MarR-typ"/>
</dbReference>
<dbReference type="GO" id="GO:0003677">
    <property type="term" value="F:DNA binding"/>
    <property type="evidence" value="ECO:0007669"/>
    <property type="project" value="UniProtKB-KW"/>
</dbReference>